<dbReference type="PIRSF" id="PIRSF015921">
    <property type="entry name" value="FA_sphinglp_des"/>
    <property type="match status" value="1"/>
</dbReference>
<dbReference type="InterPro" id="IPR005804">
    <property type="entry name" value="FA_desaturase_dom"/>
</dbReference>
<evidence type="ECO:0000259" key="2">
    <source>
        <dbReference type="Pfam" id="PF00487"/>
    </source>
</evidence>
<feature type="domain" description="Fatty acid desaturase" evidence="2">
    <location>
        <begin position="71"/>
        <end position="332"/>
    </location>
</feature>
<evidence type="ECO:0000313" key="4">
    <source>
        <dbReference type="Proteomes" id="UP001651050"/>
    </source>
</evidence>
<dbReference type="InterPro" id="IPR012171">
    <property type="entry name" value="Fatty_acid_desaturase"/>
</dbReference>
<keyword evidence="1" id="KW-1133">Transmembrane helix</keyword>
<organism evidence="3 4">
    <name type="scientific">Isoptericola peretonis</name>
    <dbReference type="NCBI Taxonomy" id="2918523"/>
    <lineage>
        <taxon>Bacteria</taxon>
        <taxon>Bacillati</taxon>
        <taxon>Actinomycetota</taxon>
        <taxon>Actinomycetes</taxon>
        <taxon>Micrococcales</taxon>
        <taxon>Promicromonosporaceae</taxon>
        <taxon>Isoptericola</taxon>
    </lineage>
</organism>
<feature type="transmembrane region" description="Helical" evidence="1">
    <location>
        <begin position="72"/>
        <end position="91"/>
    </location>
</feature>
<dbReference type="PANTHER" id="PTHR19353:SF19">
    <property type="entry name" value="DELTA(5) FATTY ACID DESATURASE C-RELATED"/>
    <property type="match status" value="1"/>
</dbReference>
<sequence>MPPAVPAVLESPAAPRGGAAAQFTSTFGALSKEVRDAGLLRRAYGYYAAVGVALVLALGGLVTGFVLLGDSWFQLLVAAALGVVLTQLAFVTHETAHRQVFASGPLNDRVGRILANAVVGISYSWWMSKHTRHHANPNHVGKDPDVAPGVISFTEEAAADHRGFLGAITRRQGWLFFPLLTLEGLNLHVTSVRSLLNGPDEDRAERRRELITILVRLTVYTAVVLWWLPLGLGLAFLGVQLAVFGVYMGATFAPNHKGMTMIPEGSRIDFLSKQVLTSRNVRGGAWMSILMGGLNLQVEHHLFPSMPRPHLARARLLVREHCAQLGLPYTETTLLDSYAIVVRYLNRVGLAARDPFDCPMRQRLGR</sequence>
<proteinExistence type="predicted"/>
<keyword evidence="1" id="KW-0472">Membrane</keyword>
<keyword evidence="4" id="KW-1185">Reference proteome</keyword>
<dbReference type="EMBL" id="JALQCY010000002">
    <property type="protein sequence ID" value="MCK9793064.1"/>
    <property type="molecule type" value="Genomic_DNA"/>
</dbReference>
<gene>
    <name evidence="3" type="ORF">M1843_04800</name>
</gene>
<dbReference type="PANTHER" id="PTHR19353">
    <property type="entry name" value="FATTY ACID DESATURASE 2"/>
    <property type="match status" value="1"/>
</dbReference>
<accession>A0ABT0J0R6</accession>
<dbReference type="RefSeq" id="WP_416342933.1">
    <property type="nucleotide sequence ID" value="NZ_JALQCY010000002.1"/>
</dbReference>
<reference evidence="3 4" key="1">
    <citation type="submission" date="2022-02" db="EMBL/GenBank/DDBJ databases">
        <title>The car tank lid bacteriome: a reservoir of bacteria with potential in bioremediation of fuel.</title>
        <authorList>
            <person name="Vidal-Verdu A."/>
            <person name="Gomez-Martinez D."/>
            <person name="Latorre-Perez A."/>
            <person name="Pereto J."/>
            <person name="Porcar M."/>
        </authorList>
    </citation>
    <scope>NUCLEOTIDE SEQUENCE [LARGE SCALE GENOMIC DNA]</scope>
    <source>
        <strain evidence="3 4">4D.3</strain>
    </source>
</reference>
<keyword evidence="1" id="KW-0812">Transmembrane</keyword>
<dbReference type="Proteomes" id="UP001651050">
    <property type="component" value="Unassembled WGS sequence"/>
</dbReference>
<name>A0ABT0J0R6_9MICO</name>
<comment type="caution">
    <text evidence="3">The sequence shown here is derived from an EMBL/GenBank/DDBJ whole genome shotgun (WGS) entry which is preliminary data.</text>
</comment>
<feature type="transmembrane region" description="Helical" evidence="1">
    <location>
        <begin position="210"/>
        <end position="228"/>
    </location>
</feature>
<dbReference type="Pfam" id="PF00487">
    <property type="entry name" value="FA_desaturase"/>
    <property type="match status" value="1"/>
</dbReference>
<evidence type="ECO:0000313" key="3">
    <source>
        <dbReference type="EMBL" id="MCK9793064.1"/>
    </source>
</evidence>
<dbReference type="CDD" id="cd03506">
    <property type="entry name" value="Delta6-FADS-like"/>
    <property type="match status" value="1"/>
</dbReference>
<feature type="transmembrane region" description="Helical" evidence="1">
    <location>
        <begin position="234"/>
        <end position="253"/>
    </location>
</feature>
<evidence type="ECO:0000256" key="1">
    <source>
        <dbReference type="SAM" id="Phobius"/>
    </source>
</evidence>
<feature type="transmembrane region" description="Helical" evidence="1">
    <location>
        <begin position="44"/>
        <end position="66"/>
    </location>
</feature>
<protein>
    <submittedName>
        <fullName evidence="3">Acyl-CoA desaturase</fullName>
    </submittedName>
</protein>